<proteinExistence type="predicted"/>
<dbReference type="SUPFAM" id="SSF48371">
    <property type="entry name" value="ARM repeat"/>
    <property type="match status" value="1"/>
</dbReference>
<name>A0A1G9R2T8_9EURY</name>
<evidence type="ECO:0000313" key="2">
    <source>
        <dbReference type="EMBL" id="SDM17533.1"/>
    </source>
</evidence>
<organism evidence="2 3">
    <name type="scientific">Halogranum gelatinilyticum</name>
    <dbReference type="NCBI Taxonomy" id="660521"/>
    <lineage>
        <taxon>Archaea</taxon>
        <taxon>Methanobacteriati</taxon>
        <taxon>Methanobacteriota</taxon>
        <taxon>Stenosarchaea group</taxon>
        <taxon>Halobacteria</taxon>
        <taxon>Halobacteriales</taxon>
        <taxon>Haloferacaceae</taxon>
    </lineage>
</organism>
<dbReference type="PANTHER" id="PTHR12697">
    <property type="entry name" value="PBS LYASE HEAT-LIKE PROTEIN"/>
    <property type="match status" value="1"/>
</dbReference>
<evidence type="ECO:0000313" key="3">
    <source>
        <dbReference type="Proteomes" id="UP000199451"/>
    </source>
</evidence>
<dbReference type="Proteomes" id="UP000199451">
    <property type="component" value="Unassembled WGS sequence"/>
</dbReference>
<accession>A0A1G9R2T8</accession>
<dbReference type="RefSeq" id="WP_089694919.1">
    <property type="nucleotide sequence ID" value="NZ_FNHL01000001.1"/>
</dbReference>
<gene>
    <name evidence="2" type="ORF">SAMN04487949_1149</name>
</gene>
<dbReference type="GO" id="GO:0016491">
    <property type="term" value="F:oxidoreductase activity"/>
    <property type="evidence" value="ECO:0007669"/>
    <property type="project" value="TreeGrafter"/>
</dbReference>
<dbReference type="EMBL" id="FNHL01000001">
    <property type="protein sequence ID" value="SDM17533.1"/>
    <property type="molecule type" value="Genomic_DNA"/>
</dbReference>
<dbReference type="STRING" id="660521.SAMN04487949_1149"/>
<dbReference type="PANTHER" id="PTHR12697:SF5">
    <property type="entry name" value="DEOXYHYPUSINE HYDROXYLASE"/>
    <property type="match status" value="1"/>
</dbReference>
<dbReference type="OrthoDB" id="142930at2157"/>
<dbReference type="PROSITE" id="PS50077">
    <property type="entry name" value="HEAT_REPEAT"/>
    <property type="match status" value="1"/>
</dbReference>
<dbReference type="InterPro" id="IPR016024">
    <property type="entry name" value="ARM-type_fold"/>
</dbReference>
<dbReference type="InterPro" id="IPR000225">
    <property type="entry name" value="Armadillo"/>
</dbReference>
<dbReference type="PROSITE" id="PS50176">
    <property type="entry name" value="ARM_REPEAT"/>
    <property type="match status" value="1"/>
</dbReference>
<sequence>MSLYQLARDGDADELLSRLWESDSVAVRTRAAELLGELADESDHEIVRGVVEAATGDDDEAVRAAAIDALDEMGQAAVERLLAELTGVDADGGAEWVTAKRFAQALSADQPELRMAAANALGRLGDTAVVPALVDRLDDPEPRVRARVAAACGSLGDPRAVDPLVTLLSDNRRDVKRAAADALANIGTGPALSALRDLLDDDSETIRWVVVSALGEAGSVAPVRDLAGALGDESSLVRRAAVFSIIGLLSNAPQNRSHQVREAVVSELSAVDDDVVVGPLVEILEDSVQRPQRRNAAWLLGRVTPEGQAEPVTDALVDLLSDDDAMTAQFAATSLTDVGGEYAERRLLDLVTDDDADAAAQAKAVFVLGQIGTDRSRAKLEKLTNESDDQEVRRRAFAALSKLGGHA</sequence>
<dbReference type="InterPro" id="IPR011989">
    <property type="entry name" value="ARM-like"/>
</dbReference>
<evidence type="ECO:0000256" key="1">
    <source>
        <dbReference type="ARBA" id="ARBA00045876"/>
    </source>
</evidence>
<keyword evidence="3" id="KW-1185">Reference proteome</keyword>
<dbReference type="InterPro" id="IPR004155">
    <property type="entry name" value="PBS_lyase_HEAT"/>
</dbReference>
<dbReference type="AlphaFoldDB" id="A0A1G9R2T8"/>
<dbReference type="InterPro" id="IPR021133">
    <property type="entry name" value="HEAT_type_2"/>
</dbReference>
<dbReference type="SMART" id="SM00567">
    <property type="entry name" value="EZ_HEAT"/>
    <property type="match status" value="10"/>
</dbReference>
<comment type="function">
    <text evidence="1">Catalyzes the hydroxylation of the N(6)-(4-aminobutyl)-L-lysine intermediate produced by deoxyhypusine synthase/DHPS on a critical lysine of the eukaryotic translation initiation factor 5A/eIF-5A. This is the second step of the post-translational modification of that lysine into an unusual amino acid residue named hypusine. Hypusination is unique to mature eIF-5A factor and is essential for its function.</text>
</comment>
<dbReference type="Gene3D" id="1.25.10.10">
    <property type="entry name" value="Leucine-rich Repeat Variant"/>
    <property type="match status" value="3"/>
</dbReference>
<protein>
    <submittedName>
        <fullName evidence="2">HEAT repeat</fullName>
    </submittedName>
</protein>
<reference evidence="3" key="1">
    <citation type="submission" date="2016-10" db="EMBL/GenBank/DDBJ databases">
        <authorList>
            <person name="Varghese N."/>
            <person name="Submissions S."/>
        </authorList>
    </citation>
    <scope>NUCLEOTIDE SEQUENCE [LARGE SCALE GENOMIC DNA]</scope>
    <source>
        <strain evidence="3">CGMCC 1.10119</strain>
    </source>
</reference>
<dbReference type="Pfam" id="PF13646">
    <property type="entry name" value="HEAT_2"/>
    <property type="match status" value="3"/>
</dbReference>